<keyword evidence="2" id="KW-1185">Reference proteome</keyword>
<proteinExistence type="predicted"/>
<dbReference type="EMBL" id="JABFAC010000010">
    <property type="protein sequence ID" value="MBA0626619.1"/>
    <property type="molecule type" value="Genomic_DNA"/>
</dbReference>
<comment type="caution">
    <text evidence="1">The sequence shown here is derived from an EMBL/GenBank/DDBJ whole genome shotgun (WGS) entry which is preliminary data.</text>
</comment>
<reference evidence="1 2" key="1">
    <citation type="journal article" date="2019" name="Genome Biol. Evol.">
        <title>Insights into the evolution of the New World diploid cottons (Gossypium, subgenus Houzingenia) based on genome sequencing.</title>
        <authorList>
            <person name="Grover C.E."/>
            <person name="Arick M.A. 2nd"/>
            <person name="Thrash A."/>
            <person name="Conover J.L."/>
            <person name="Sanders W.S."/>
            <person name="Peterson D.G."/>
            <person name="Frelichowski J.E."/>
            <person name="Scheffler J.A."/>
            <person name="Scheffler B.E."/>
            <person name="Wendel J.F."/>
        </authorList>
    </citation>
    <scope>NUCLEOTIDE SEQUENCE [LARGE SCALE GENOMIC DNA]</scope>
    <source>
        <strain evidence="1">27</strain>
        <tissue evidence="1">Leaf</tissue>
    </source>
</reference>
<sequence>MRMSLLAFPLDMALICNSVLVLGVLKAYTNIFVYQTNIWSIISIVPFSSF</sequence>
<dbReference type="Proteomes" id="UP000593561">
    <property type="component" value="Unassembled WGS sequence"/>
</dbReference>
<accession>A0A7J8SKM6</accession>
<protein>
    <submittedName>
        <fullName evidence="1">Uncharacterized protein</fullName>
    </submittedName>
</protein>
<name>A0A7J8SKM6_GOSDV</name>
<feature type="non-terminal residue" evidence="1">
    <location>
        <position position="50"/>
    </location>
</feature>
<evidence type="ECO:0000313" key="2">
    <source>
        <dbReference type="Proteomes" id="UP000593561"/>
    </source>
</evidence>
<gene>
    <name evidence="1" type="ORF">Godav_004252</name>
</gene>
<organism evidence="1 2">
    <name type="scientific">Gossypium davidsonii</name>
    <name type="common">Davidson's cotton</name>
    <name type="synonym">Gossypium klotzschianum subsp. davidsonii</name>
    <dbReference type="NCBI Taxonomy" id="34287"/>
    <lineage>
        <taxon>Eukaryota</taxon>
        <taxon>Viridiplantae</taxon>
        <taxon>Streptophyta</taxon>
        <taxon>Embryophyta</taxon>
        <taxon>Tracheophyta</taxon>
        <taxon>Spermatophyta</taxon>
        <taxon>Magnoliopsida</taxon>
        <taxon>eudicotyledons</taxon>
        <taxon>Gunneridae</taxon>
        <taxon>Pentapetalae</taxon>
        <taxon>rosids</taxon>
        <taxon>malvids</taxon>
        <taxon>Malvales</taxon>
        <taxon>Malvaceae</taxon>
        <taxon>Malvoideae</taxon>
        <taxon>Gossypium</taxon>
    </lineage>
</organism>
<evidence type="ECO:0000313" key="1">
    <source>
        <dbReference type="EMBL" id="MBA0626619.1"/>
    </source>
</evidence>
<dbReference type="AlphaFoldDB" id="A0A7J8SKM6"/>